<evidence type="ECO:0000256" key="1">
    <source>
        <dbReference type="SAM" id="SignalP"/>
    </source>
</evidence>
<dbReference type="Gene3D" id="3.10.105.10">
    <property type="entry name" value="Dipeptide-binding Protein, Domain 3"/>
    <property type="match status" value="1"/>
</dbReference>
<dbReference type="PIRSF" id="PIRSF002741">
    <property type="entry name" value="MppA"/>
    <property type="match status" value="1"/>
</dbReference>
<dbReference type="EMBL" id="CP000702">
    <property type="protein sequence ID" value="ABQ46509.1"/>
    <property type="molecule type" value="Genomic_DNA"/>
</dbReference>
<dbReference type="eggNOG" id="COG0747">
    <property type="taxonomic scope" value="Bacteria"/>
</dbReference>
<dbReference type="Pfam" id="PF00496">
    <property type="entry name" value="SBP_bac_5"/>
    <property type="match status" value="1"/>
</dbReference>
<dbReference type="GO" id="GO:0042597">
    <property type="term" value="C:periplasmic space"/>
    <property type="evidence" value="ECO:0007669"/>
    <property type="project" value="UniProtKB-ARBA"/>
</dbReference>
<dbReference type="SUPFAM" id="SSF53850">
    <property type="entry name" value="Periplasmic binding protein-like II"/>
    <property type="match status" value="1"/>
</dbReference>
<evidence type="ECO:0000313" key="4">
    <source>
        <dbReference type="Proteomes" id="UP000006558"/>
    </source>
</evidence>
<accession>A5IJY6</accession>
<dbReference type="PANTHER" id="PTHR30290">
    <property type="entry name" value="PERIPLASMIC BINDING COMPONENT OF ABC TRANSPORTER"/>
    <property type="match status" value="1"/>
</dbReference>
<dbReference type="GO" id="GO:1904680">
    <property type="term" value="F:peptide transmembrane transporter activity"/>
    <property type="evidence" value="ECO:0007669"/>
    <property type="project" value="TreeGrafter"/>
</dbReference>
<dbReference type="GO" id="GO:0043190">
    <property type="term" value="C:ATP-binding cassette (ABC) transporter complex"/>
    <property type="evidence" value="ECO:0007669"/>
    <property type="project" value="InterPro"/>
</dbReference>
<dbReference type="InterPro" id="IPR039424">
    <property type="entry name" value="SBP_5"/>
</dbReference>
<name>A5IJY6_THEP1</name>
<organism evidence="3 4">
    <name type="scientific">Thermotoga petrophila (strain ATCC BAA-488 / DSM 13995 / JCM 10881 / RKU-1)</name>
    <dbReference type="NCBI Taxonomy" id="390874"/>
    <lineage>
        <taxon>Bacteria</taxon>
        <taxon>Thermotogati</taxon>
        <taxon>Thermotogota</taxon>
        <taxon>Thermotogae</taxon>
        <taxon>Thermotogales</taxon>
        <taxon>Thermotogaceae</taxon>
        <taxon>Thermotoga</taxon>
    </lineage>
</organism>
<dbReference type="KEGG" id="tpt:Tpet_0485"/>
<feature type="chain" id="PRO_5002683145" evidence="1">
    <location>
        <begin position="21"/>
        <end position="619"/>
    </location>
</feature>
<keyword evidence="1" id="KW-0732">Signal</keyword>
<feature type="domain" description="Solute-binding protein family 5" evidence="2">
    <location>
        <begin position="78"/>
        <end position="495"/>
    </location>
</feature>
<dbReference type="HOGENOM" id="CLU_017028_8_3_0"/>
<proteinExistence type="predicted"/>
<gene>
    <name evidence="3" type="ordered locus">Tpet_0485</name>
</gene>
<sequence>MKRKLVWLSFLLLIFTLAFSQVANVPRSDLLIVQHSHGRVSDPANCNIFTSSWRYPARGLHQLIVRPLWMVDPAKMEIINVLAETSPIYNDDFTEMTVKLRKGIYWSDGVEFTADDVVFGVKLTIQNEGMSNHVQLKEWVKDVEAKDKYTVVFKLNKSNPRFHYYFVDRWGCWRPFPKHIFEKVEDPVKFNFYPPVGTGPYVLKSYDPNGYWFLYERREDWERTPDGILYGMPQPRYVLFQAYDSPSQMILAMRQHQLDVTYTFSLEMVKSFLKIPTVRVFRKDFPWGETLEPTVTGITLNTMRYPYNIRDVRWALVLAINILEVADLVADGAVRFAPLHVPPEPVCEKYYYTALKDFLENFTLQIDDQTVFKPFDTTLPDKLAEMARKKGYKVSKGQLEELFGIGWWRYAPDVAEKLLKKHGFKRNEQGQWLLPNGTPWKMEIIVNPDANRPDNRVPAAIAQQWKKFGIQIEIRPTSDSTVHAYGEFDACSAWPAVETWGGVADIYRTLSPFASRYQRPIGEFNAGHASRWSDPRMDEILEKMKKTSPFDPETIELGKEGLKLLIEEMPSIPAFQLTWFVIYDEYYWTNWSTVENIYVHPVHTWPNFGFELPYLKRTK</sequence>
<dbReference type="GO" id="GO:0015833">
    <property type="term" value="P:peptide transport"/>
    <property type="evidence" value="ECO:0007669"/>
    <property type="project" value="TreeGrafter"/>
</dbReference>
<dbReference type="RefSeq" id="WP_011943123.1">
    <property type="nucleotide sequence ID" value="NC_009486.1"/>
</dbReference>
<reference evidence="4" key="1">
    <citation type="submission" date="2007-05" db="EMBL/GenBank/DDBJ databases">
        <title>Complete sequence of Thermotoga petrophila RKU-1.</title>
        <authorList>
            <consortium name="US DOE Joint Genome Institute"/>
            <person name="Copeland A."/>
            <person name="Lucas S."/>
            <person name="Lapidus A."/>
            <person name="Barry K."/>
            <person name="Glavina del Rio T."/>
            <person name="Dalin E."/>
            <person name="Tice H."/>
            <person name="Pitluck S."/>
            <person name="Sims D."/>
            <person name="Brettin T."/>
            <person name="Bruce D."/>
            <person name="Detter J.C."/>
            <person name="Han C."/>
            <person name="Tapia R."/>
            <person name="Schmutz J."/>
            <person name="Larimer F."/>
            <person name="Land M."/>
            <person name="Hauser L."/>
            <person name="Kyrpides N."/>
            <person name="Mikhailova N."/>
            <person name="Nelson K."/>
            <person name="Gogarten J.P."/>
            <person name="Noll K."/>
            <person name="Richardson P."/>
        </authorList>
    </citation>
    <scope>NUCLEOTIDE SEQUENCE [LARGE SCALE GENOMIC DNA]</scope>
    <source>
        <strain evidence="4">ATCC BAA-488 / DSM 13995 / JCM 10881 / RKU-1</strain>
    </source>
</reference>
<protein>
    <submittedName>
        <fullName evidence="3">Extracellular solute-binding protein, family 5</fullName>
    </submittedName>
</protein>
<dbReference type="CDD" id="cd08509">
    <property type="entry name" value="PBP2_TmCBP_oligosaccharides_like"/>
    <property type="match status" value="1"/>
</dbReference>
<dbReference type="PANTHER" id="PTHR30290:SF65">
    <property type="entry name" value="MONOACYL PHOSPHATIDYLINOSITOL TETRAMANNOSIDE-BINDING PROTEIN LPQW-RELATED"/>
    <property type="match status" value="1"/>
</dbReference>
<evidence type="ECO:0000259" key="2">
    <source>
        <dbReference type="Pfam" id="PF00496"/>
    </source>
</evidence>
<dbReference type="InterPro" id="IPR000914">
    <property type="entry name" value="SBP_5_dom"/>
</dbReference>
<dbReference type="Proteomes" id="UP000006558">
    <property type="component" value="Chromosome"/>
</dbReference>
<dbReference type="InterPro" id="IPR030678">
    <property type="entry name" value="Peptide/Ni-bd"/>
</dbReference>
<dbReference type="Gene3D" id="3.40.190.10">
    <property type="entry name" value="Periplasmic binding protein-like II"/>
    <property type="match status" value="1"/>
</dbReference>
<feature type="signal peptide" evidence="1">
    <location>
        <begin position="1"/>
        <end position="20"/>
    </location>
</feature>
<dbReference type="AlphaFoldDB" id="A5IJY6"/>
<dbReference type="STRING" id="390874.Tpet_0485"/>
<evidence type="ECO:0000313" key="3">
    <source>
        <dbReference type="EMBL" id="ABQ46509.1"/>
    </source>
</evidence>
<reference evidence="3 4" key="2">
    <citation type="journal article" date="2009" name="Proc. Natl. Acad. Sci. U.S.A.">
        <title>On the chimeric nature, thermophilic origin, and phylogenetic placement of the Thermotogales.</title>
        <authorList>
            <person name="Zhaxybayeva O."/>
            <person name="Swithers K.S."/>
            <person name="Lapierre P."/>
            <person name="Fournier G.P."/>
            <person name="Bickhart D.M."/>
            <person name="DeBoy R.T."/>
            <person name="Nelson K.E."/>
            <person name="Nesbo C.L."/>
            <person name="Doolittle W.F."/>
            <person name="Gogarten J.P."/>
            <person name="Noll K.M."/>
        </authorList>
    </citation>
    <scope>NUCLEOTIDE SEQUENCE [LARGE SCALE GENOMIC DNA]</scope>
    <source>
        <strain evidence="4">ATCC BAA-488 / DSM 13995 / JCM 10881 / RKU-1</strain>
    </source>
</reference>